<reference evidence="6 7" key="1">
    <citation type="journal article" date="2011" name="J. Gen. Appl. Microbiol.">
        <title>Draft genome sequencing of the enigmatic yeast Saitoella complicata.</title>
        <authorList>
            <person name="Nishida H."/>
            <person name="Hamamoto M."/>
            <person name="Sugiyama J."/>
        </authorList>
    </citation>
    <scope>NUCLEOTIDE SEQUENCE [LARGE SCALE GENOMIC DNA]</scope>
    <source>
        <strain evidence="6 7">NRRL Y-17804</strain>
    </source>
</reference>
<dbReference type="InterPro" id="IPR036568">
    <property type="entry name" value="GGCT-like_sf"/>
</dbReference>
<feature type="transmembrane region" description="Helical" evidence="5">
    <location>
        <begin position="212"/>
        <end position="229"/>
    </location>
</feature>
<evidence type="ECO:0000313" key="7">
    <source>
        <dbReference type="Proteomes" id="UP000033140"/>
    </source>
</evidence>
<keyword evidence="5" id="KW-0472">Membrane</keyword>
<dbReference type="GO" id="GO:0003839">
    <property type="term" value="F:gamma-glutamylcyclotransferase activity"/>
    <property type="evidence" value="ECO:0007669"/>
    <property type="project" value="UniProtKB-EC"/>
</dbReference>
<keyword evidence="5" id="KW-1133">Transmembrane helix</keyword>
<gene>
    <name evidence="6" type="ORF">G7K_1272-t1</name>
</gene>
<dbReference type="OMA" id="CFAGTQY"/>
<dbReference type="InterPro" id="IPR013024">
    <property type="entry name" value="GGCT-like"/>
</dbReference>
<protein>
    <recommendedName>
        <fullName evidence="1">gamma-glutamylcyclotransferase</fullName>
        <ecNumber evidence="1">4.3.2.9</ecNumber>
    </recommendedName>
</protein>
<dbReference type="AlphaFoldDB" id="A0A0E9NCB9"/>
<keyword evidence="7" id="KW-1185">Reference proteome</keyword>
<feature type="active site" description="Proton acceptor" evidence="3">
    <location>
        <position position="115"/>
    </location>
</feature>
<evidence type="ECO:0000256" key="2">
    <source>
        <dbReference type="ARBA" id="ARBA00023239"/>
    </source>
</evidence>
<evidence type="ECO:0000313" key="6">
    <source>
        <dbReference type="EMBL" id="GAO47060.1"/>
    </source>
</evidence>
<reference evidence="6 7" key="3">
    <citation type="journal article" date="2015" name="Genome Announc.">
        <title>Draft Genome Sequence of the Archiascomycetous Yeast Saitoella complicata.</title>
        <authorList>
            <person name="Yamauchi K."/>
            <person name="Kondo S."/>
            <person name="Hamamoto M."/>
            <person name="Takahashi Y."/>
            <person name="Ogura Y."/>
            <person name="Hayashi T."/>
            <person name="Nishida H."/>
        </authorList>
    </citation>
    <scope>NUCLEOTIDE SEQUENCE [LARGE SCALE GENOMIC DNA]</scope>
    <source>
        <strain evidence="6 7">NRRL Y-17804</strain>
    </source>
</reference>
<accession>A0A0E9NCB9</accession>
<dbReference type="Pfam" id="PF13772">
    <property type="entry name" value="AIG2_2"/>
    <property type="match status" value="1"/>
</dbReference>
<name>A0A0E9NCB9_SAICN</name>
<dbReference type="EMBL" id="BACD03000007">
    <property type="protein sequence ID" value="GAO47060.1"/>
    <property type="molecule type" value="Genomic_DNA"/>
</dbReference>
<dbReference type="SUPFAM" id="SSF110857">
    <property type="entry name" value="Gamma-glutamyl cyclotransferase-like"/>
    <property type="match status" value="1"/>
</dbReference>
<dbReference type="PANTHER" id="PTHR12935">
    <property type="entry name" value="GAMMA-GLUTAMYLCYCLOTRANSFERASE"/>
    <property type="match status" value="1"/>
</dbReference>
<proteinExistence type="predicted"/>
<dbReference type="InterPro" id="IPR017939">
    <property type="entry name" value="G-Glutamylcylcotransferase"/>
</dbReference>
<organism evidence="6 7">
    <name type="scientific">Saitoella complicata (strain BCRC 22490 / CBS 7301 / JCM 7358 / NBRC 10748 / NRRL Y-17804)</name>
    <dbReference type="NCBI Taxonomy" id="698492"/>
    <lineage>
        <taxon>Eukaryota</taxon>
        <taxon>Fungi</taxon>
        <taxon>Dikarya</taxon>
        <taxon>Ascomycota</taxon>
        <taxon>Taphrinomycotina</taxon>
        <taxon>Taphrinomycotina incertae sedis</taxon>
        <taxon>Saitoella</taxon>
    </lineage>
</organism>
<evidence type="ECO:0000256" key="1">
    <source>
        <dbReference type="ARBA" id="ARBA00012346"/>
    </source>
</evidence>
<feature type="binding site" evidence="4">
    <location>
        <begin position="36"/>
        <end position="41"/>
    </location>
    <ligand>
        <name>substrate</name>
    </ligand>
</feature>
<sequence>MSPIVKEANAPDALETLPMLSTSPENHPPVPQPVWYFAYGSNMASSTFMGMRKIKPLSHHRAIVPTHKLTFDIPGIPYKEPSFASIDEKGEGGMACIGVVYEITREDYERVLATEGAGSSYAEIEVEAYKLVGNEEKAPADIVKDEKNFVKAMTLKAIRIRKPNPRPSVRYLNILRDGAAEHKLPEAYASWLASLPAYHPPTRPLRAVVGKYIFLTVWMPVVMVIFTLLRTTTGKSGKAPGWLRWLAERTFRTMWRWHDSHFWRTVFGRGDGLEEKQFDDEKNSQLLYKPLIQLAISPQC</sequence>
<dbReference type="Proteomes" id="UP000033140">
    <property type="component" value="Unassembled WGS sequence"/>
</dbReference>
<reference evidence="6 7" key="2">
    <citation type="journal article" date="2014" name="J. Gen. Appl. Microbiol.">
        <title>The early diverging ascomycetous budding yeast Saitoella complicata has three histone deacetylases belonging to the Clr6, Hos2, and Rpd3 lineages.</title>
        <authorList>
            <person name="Nishida H."/>
            <person name="Matsumoto T."/>
            <person name="Kondo S."/>
            <person name="Hamamoto M."/>
            <person name="Yoshikawa H."/>
        </authorList>
    </citation>
    <scope>NUCLEOTIDE SEQUENCE [LARGE SCALE GENOMIC DNA]</scope>
    <source>
        <strain evidence="6 7">NRRL Y-17804</strain>
    </source>
</reference>
<feature type="binding site" evidence="4">
    <location>
        <position position="171"/>
    </location>
    <ligand>
        <name>substrate</name>
    </ligand>
</feature>
<dbReference type="STRING" id="698492.A0A0E9NCB9"/>
<dbReference type="CDD" id="cd06661">
    <property type="entry name" value="GGCT_like"/>
    <property type="match status" value="1"/>
</dbReference>
<dbReference type="Gene3D" id="3.10.490.10">
    <property type="entry name" value="Gamma-glutamyl cyclotransferase-like"/>
    <property type="match status" value="1"/>
</dbReference>
<keyword evidence="2" id="KW-0456">Lyase</keyword>
<keyword evidence="5" id="KW-0812">Transmembrane</keyword>
<dbReference type="EC" id="4.3.2.9" evidence="1"/>
<evidence type="ECO:0000256" key="4">
    <source>
        <dbReference type="PIRSR" id="PIRSR617939-2"/>
    </source>
</evidence>
<evidence type="ECO:0000256" key="3">
    <source>
        <dbReference type="PIRSR" id="PIRSR617939-1"/>
    </source>
</evidence>
<evidence type="ECO:0000256" key="5">
    <source>
        <dbReference type="SAM" id="Phobius"/>
    </source>
</evidence>
<comment type="caution">
    <text evidence="6">The sequence shown here is derived from an EMBL/GenBank/DDBJ whole genome shotgun (WGS) entry which is preliminary data.</text>
</comment>
<dbReference type="PANTHER" id="PTHR12935:SF0">
    <property type="entry name" value="GAMMA-GLUTAMYLCYCLOTRANSFERASE"/>
    <property type="match status" value="1"/>
</dbReference>